<comment type="caution">
    <text evidence="2">The sequence shown here is derived from an EMBL/GenBank/DDBJ whole genome shotgun (WGS) entry which is preliminary data.</text>
</comment>
<dbReference type="AlphaFoldDB" id="A0A5B2VQS0"/>
<evidence type="ECO:0000313" key="2">
    <source>
        <dbReference type="EMBL" id="KAA2240736.1"/>
    </source>
</evidence>
<dbReference type="Proteomes" id="UP000324611">
    <property type="component" value="Unassembled WGS sequence"/>
</dbReference>
<keyword evidence="3" id="KW-1185">Reference proteome</keyword>
<feature type="transmembrane region" description="Helical" evidence="1">
    <location>
        <begin position="28"/>
        <end position="54"/>
    </location>
</feature>
<name>A0A5B2VQS0_9BACT</name>
<reference evidence="2 3" key="2">
    <citation type="submission" date="2019-09" db="EMBL/GenBank/DDBJ databases">
        <authorList>
            <person name="Jin C."/>
        </authorList>
    </citation>
    <scope>NUCLEOTIDE SEQUENCE [LARGE SCALE GENOMIC DNA]</scope>
    <source>
        <strain evidence="2 3">BN140078</strain>
    </source>
</reference>
<keyword evidence="1" id="KW-0812">Transmembrane</keyword>
<keyword evidence="1" id="KW-1133">Transmembrane helix</keyword>
<accession>A0A5B2VQS0</accession>
<sequence>MFPFTISSLLTKKEYTKAYIAAIYRKPLTLVITGACLLVAISDLLQYCGIPLLGTYRPDLTNTLLVAFALVALPLSSWMRASRYYDAQKKIQQVINYQFTDEGLTISGDKFTDQYTWQELHKIRVYIGFVYIYPVQGMGYVIPQKTFTTEQVAAIQQKMKR</sequence>
<reference evidence="2 3" key="1">
    <citation type="submission" date="2019-09" db="EMBL/GenBank/DDBJ databases">
        <title>Chitinophaga ginsengihumi sp. nov., isolated from soil of ginseng rhizosphere.</title>
        <authorList>
            <person name="Lee J."/>
        </authorList>
    </citation>
    <scope>NUCLEOTIDE SEQUENCE [LARGE SCALE GENOMIC DNA]</scope>
    <source>
        <strain evidence="2 3">BN140078</strain>
    </source>
</reference>
<gene>
    <name evidence="2" type="ORF">F0L74_31850</name>
</gene>
<organism evidence="2 3">
    <name type="scientific">Chitinophaga agrisoli</name>
    <dbReference type="NCBI Taxonomy" id="2607653"/>
    <lineage>
        <taxon>Bacteria</taxon>
        <taxon>Pseudomonadati</taxon>
        <taxon>Bacteroidota</taxon>
        <taxon>Chitinophagia</taxon>
        <taxon>Chitinophagales</taxon>
        <taxon>Chitinophagaceae</taxon>
        <taxon>Chitinophaga</taxon>
    </lineage>
</organism>
<feature type="transmembrane region" description="Helical" evidence="1">
    <location>
        <begin position="60"/>
        <end position="79"/>
    </location>
</feature>
<protein>
    <submittedName>
        <fullName evidence="2">YcxB family protein</fullName>
    </submittedName>
</protein>
<dbReference type="RefSeq" id="WP_149841913.1">
    <property type="nucleotide sequence ID" value="NZ_VUOC01000004.1"/>
</dbReference>
<keyword evidence="1" id="KW-0472">Membrane</keyword>
<dbReference type="EMBL" id="VUOC01000004">
    <property type="protein sequence ID" value="KAA2240736.1"/>
    <property type="molecule type" value="Genomic_DNA"/>
</dbReference>
<evidence type="ECO:0000256" key="1">
    <source>
        <dbReference type="SAM" id="Phobius"/>
    </source>
</evidence>
<evidence type="ECO:0000313" key="3">
    <source>
        <dbReference type="Proteomes" id="UP000324611"/>
    </source>
</evidence>
<proteinExistence type="predicted"/>